<dbReference type="STRING" id="384616.Pisl_1669"/>
<proteinExistence type="predicted"/>
<evidence type="ECO:0000313" key="3">
    <source>
        <dbReference type="Proteomes" id="UP000002595"/>
    </source>
</evidence>
<accession>A1RV39</accession>
<dbReference type="EMBL" id="CP000504">
    <property type="protein sequence ID" value="ABL88821.1"/>
    <property type="molecule type" value="Genomic_DNA"/>
</dbReference>
<keyword evidence="3" id="KW-1185">Reference proteome</keyword>
<dbReference type="RefSeq" id="WP_011763396.1">
    <property type="nucleotide sequence ID" value="NC_008701.1"/>
</dbReference>
<dbReference type="OrthoDB" id="28274at2157"/>
<sequence length="145" mass="17068">MSCEEFRRILERLDELEILLNTVLEELREIKRGKPKPEGETKSFIEVLRERKFIPLSEVKSRQALRQAMERGLVLVLHDEGANREVVVLKEAARKLLDRLPMSVKDAEKLNERDYELLQILNRLGYVLLKSGQYIKTELAEEFYI</sequence>
<dbReference type="Proteomes" id="UP000002595">
    <property type="component" value="Chromosome"/>
</dbReference>
<gene>
    <name evidence="2" type="ordered locus">Pisl_1669</name>
</gene>
<evidence type="ECO:0000313" key="2">
    <source>
        <dbReference type="EMBL" id="ABL88821.1"/>
    </source>
</evidence>
<dbReference type="eggNOG" id="arCOG05526">
    <property type="taxonomic scope" value="Archaea"/>
</dbReference>
<organism evidence="2 3">
    <name type="scientific">Pyrobaculum islandicum (strain DSM 4184 / JCM 9189 / GEO3)</name>
    <dbReference type="NCBI Taxonomy" id="384616"/>
    <lineage>
        <taxon>Archaea</taxon>
        <taxon>Thermoproteota</taxon>
        <taxon>Thermoprotei</taxon>
        <taxon>Thermoproteales</taxon>
        <taxon>Thermoproteaceae</taxon>
        <taxon>Pyrobaculum</taxon>
    </lineage>
</organism>
<reference evidence="2" key="1">
    <citation type="submission" date="2006-12" db="EMBL/GenBank/DDBJ databases">
        <title>Complete sequence of Pyrobaculum islandicum DSM 4184.</title>
        <authorList>
            <person name="Copeland A."/>
            <person name="Lucas S."/>
            <person name="Lapidus A."/>
            <person name="Barry K."/>
            <person name="Detter J.C."/>
            <person name="Glavina del Rio T."/>
            <person name="Dalin E."/>
            <person name="Tice H."/>
            <person name="Pitluck S."/>
            <person name="Meincke L."/>
            <person name="Brettin T."/>
            <person name="Bruce D."/>
            <person name="Han C."/>
            <person name="Tapia R."/>
            <person name="Gilna P."/>
            <person name="Schmutz J."/>
            <person name="Larimer F."/>
            <person name="Land M."/>
            <person name="Hauser L."/>
            <person name="Kyrpides N."/>
            <person name="Mikhailova N."/>
            <person name="Cozen A.E."/>
            <person name="Fitz-Gibbon S.T."/>
            <person name="House C.H."/>
            <person name="Saltikov C."/>
            <person name="Lowe T."/>
            <person name="Richardson P."/>
        </authorList>
    </citation>
    <scope>NUCLEOTIDE SEQUENCE [LARGE SCALE GENOMIC DNA]</scope>
    <source>
        <strain evidence="2">DSM 4184</strain>
    </source>
</reference>
<evidence type="ECO:0000256" key="1">
    <source>
        <dbReference type="SAM" id="Coils"/>
    </source>
</evidence>
<keyword evidence="1" id="KW-0175">Coiled coil</keyword>
<dbReference type="GeneID" id="4617841"/>
<dbReference type="KEGG" id="pis:Pisl_1669"/>
<name>A1RV39_PYRIL</name>
<dbReference type="HOGENOM" id="CLU_1782560_0_0_2"/>
<dbReference type="AlphaFoldDB" id="A1RV39"/>
<protein>
    <submittedName>
        <fullName evidence="2">Uncharacterized protein</fullName>
    </submittedName>
</protein>
<feature type="coiled-coil region" evidence="1">
    <location>
        <begin position="6"/>
        <end position="33"/>
    </location>
</feature>